<proteinExistence type="predicted"/>
<dbReference type="InterPro" id="IPR050868">
    <property type="entry name" value="ELMO_domain-containing"/>
</dbReference>
<dbReference type="InterPro" id="IPR011989">
    <property type="entry name" value="ARM-like"/>
</dbReference>
<feature type="compositionally biased region" description="Basic and acidic residues" evidence="5">
    <location>
        <begin position="532"/>
        <end position="542"/>
    </location>
</feature>
<keyword evidence="8" id="KW-1185">Reference proteome</keyword>
<sequence length="736" mass="83469">MDNITELIERLSHEEDAVRKMAVFKLQSNIGDPSFAEVFISQGGLLKLRNLALTASGNTLAYSLTSFSRLLELDKGWEYVNQELIGRVVELIVTHPLVNILRGAMSILVSIVSHPHSSNRTSQPPQVPQSFTFHHGFNPQMSTPGPFGFRALRPAIAAHPQFLEMLVSRLSSADHALCANSLQLINSLMRDAITNEADNEWPRFIKRLQDLGVIKAVFILMQSSALQDLAHPLLEFQALTKVLLRKWRDVKVDLEKKEHRIALKGLHLASAPNKSSQDAKASGSKRHHPEKWRRLGFETESPAWEFGDVGFLGMMDFTDFVRKHEDGFQKVILEQVAKPSEQRCPIARASLAITNILFQQFEVDKSELDDAKAYQILESRTNFERAFRPLLLQWSRLHTASLWAFFRLWKETSATSDDFDKVYELMRVLIHKVVGLAPRTKEVQDVEDEIAEFDFQSLRNLQMELLEQSYESVWGSHLRQVRDELKIEALQFVKEQRIRCLLRGEWFPINTDGEGRSGRKTRGGDDGATTHTELRETHRETKKSSTDPYLNWRFVKLSHNRRYLHYTDFEAESAVSPNLDDLTEKIDLSTVSSVVSNVIPASARSSSSTTTLTQTGTNPNHLPPSRMSSTKITIHGYPIDATPETAKEVVLLTLNPHNHSMASEWLDGLLMLLNQQPITAETAKLVNVVTGYGLKIRLLNVRYTENRYESDGHGGNGPEMPGRTGVDDDYYYDLFV</sequence>
<dbReference type="GO" id="GO:0006915">
    <property type="term" value="P:apoptotic process"/>
    <property type="evidence" value="ECO:0007669"/>
    <property type="project" value="UniProtKB-KW"/>
</dbReference>
<dbReference type="Proteomes" id="UP000267821">
    <property type="component" value="Unassembled WGS sequence"/>
</dbReference>
<feature type="domain" description="ELMO" evidence="6">
    <location>
        <begin position="258"/>
        <end position="434"/>
    </location>
</feature>
<feature type="compositionally biased region" description="Basic and acidic residues" evidence="5">
    <location>
        <begin position="513"/>
        <end position="525"/>
    </location>
</feature>
<feature type="region of interest" description="Disordered" evidence="5">
    <location>
        <begin position="512"/>
        <end position="542"/>
    </location>
</feature>
<evidence type="ECO:0000313" key="8">
    <source>
        <dbReference type="Proteomes" id="UP000267821"/>
    </source>
</evidence>
<evidence type="ECO:0000259" key="6">
    <source>
        <dbReference type="PROSITE" id="PS51335"/>
    </source>
</evidence>
<dbReference type="SUPFAM" id="SSF48371">
    <property type="entry name" value="ARM repeat"/>
    <property type="match status" value="1"/>
</dbReference>
<dbReference type="Pfam" id="PF11841">
    <property type="entry name" value="ELMO_ARM"/>
    <property type="match status" value="1"/>
</dbReference>
<dbReference type="GO" id="GO:0017124">
    <property type="term" value="F:SH3 domain binding"/>
    <property type="evidence" value="ECO:0007669"/>
    <property type="project" value="UniProtKB-KW"/>
</dbReference>
<protein>
    <recommendedName>
        <fullName evidence="6">ELMO domain-containing protein</fullName>
    </recommendedName>
</protein>
<dbReference type="Gene3D" id="2.30.29.30">
    <property type="entry name" value="Pleckstrin-homology domain (PH domain)/Phosphotyrosine-binding domain (PTB)"/>
    <property type="match status" value="1"/>
</dbReference>
<evidence type="ECO:0000313" key="7">
    <source>
        <dbReference type="EMBL" id="RPB24771.1"/>
    </source>
</evidence>
<comment type="function">
    <text evidence="4">Involved in cytoskeletal rearrangements required for phagocytosis of apoptotic cells and cell motility. Acts in association with DOCK1 and CRK. Was initially proposed to be required in complex with DOCK1 to activate Rac Rho small GTPases. May enhance the guanine nucleotide exchange factor (GEF) activity of DOCK1.</text>
</comment>
<keyword evidence="1" id="KW-0053">Apoptosis</keyword>
<gene>
    <name evidence="7" type="ORF">L211DRAFT_147351</name>
</gene>
<dbReference type="Gene3D" id="1.25.10.10">
    <property type="entry name" value="Leucine-rich Repeat Variant"/>
    <property type="match status" value="1"/>
</dbReference>
<evidence type="ECO:0000256" key="5">
    <source>
        <dbReference type="SAM" id="MobiDB-lite"/>
    </source>
</evidence>
<dbReference type="EMBL" id="ML121540">
    <property type="protein sequence ID" value="RPB24771.1"/>
    <property type="molecule type" value="Genomic_DNA"/>
</dbReference>
<dbReference type="PROSITE" id="PS51335">
    <property type="entry name" value="ELMO"/>
    <property type="match status" value="1"/>
</dbReference>
<dbReference type="GO" id="GO:0005886">
    <property type="term" value="C:plasma membrane"/>
    <property type="evidence" value="ECO:0007669"/>
    <property type="project" value="TreeGrafter"/>
</dbReference>
<dbReference type="InterPro" id="IPR016024">
    <property type="entry name" value="ARM-type_fold"/>
</dbReference>
<evidence type="ECO:0000256" key="2">
    <source>
        <dbReference type="ARBA" id="ARBA00022907"/>
    </source>
</evidence>
<keyword evidence="2" id="KW-0581">Phagocytosis</keyword>
<dbReference type="AlphaFoldDB" id="A0A3N4LVV3"/>
<evidence type="ECO:0000256" key="3">
    <source>
        <dbReference type="ARBA" id="ARBA00023036"/>
    </source>
</evidence>
<dbReference type="Pfam" id="PF16457">
    <property type="entry name" value="PH_12"/>
    <property type="match status" value="1"/>
</dbReference>
<dbReference type="InParanoid" id="A0A3N4LVV3"/>
<accession>A0A3N4LVV3</accession>
<dbReference type="InterPro" id="IPR024574">
    <property type="entry name" value="ELMO_ARM"/>
</dbReference>
<keyword evidence="3" id="KW-0729">SH3-binding</keyword>
<dbReference type="Pfam" id="PF04727">
    <property type="entry name" value="ELMO_CED12"/>
    <property type="match status" value="1"/>
</dbReference>
<reference evidence="7 8" key="1">
    <citation type="journal article" date="2018" name="Nat. Ecol. Evol.">
        <title>Pezizomycetes genomes reveal the molecular basis of ectomycorrhizal truffle lifestyle.</title>
        <authorList>
            <person name="Murat C."/>
            <person name="Payen T."/>
            <person name="Noel B."/>
            <person name="Kuo A."/>
            <person name="Morin E."/>
            <person name="Chen J."/>
            <person name="Kohler A."/>
            <person name="Krizsan K."/>
            <person name="Balestrini R."/>
            <person name="Da Silva C."/>
            <person name="Montanini B."/>
            <person name="Hainaut M."/>
            <person name="Levati E."/>
            <person name="Barry K.W."/>
            <person name="Belfiori B."/>
            <person name="Cichocki N."/>
            <person name="Clum A."/>
            <person name="Dockter R.B."/>
            <person name="Fauchery L."/>
            <person name="Guy J."/>
            <person name="Iotti M."/>
            <person name="Le Tacon F."/>
            <person name="Lindquist E.A."/>
            <person name="Lipzen A."/>
            <person name="Malagnac F."/>
            <person name="Mello A."/>
            <person name="Molinier V."/>
            <person name="Miyauchi S."/>
            <person name="Poulain J."/>
            <person name="Riccioni C."/>
            <person name="Rubini A."/>
            <person name="Sitrit Y."/>
            <person name="Splivallo R."/>
            <person name="Traeger S."/>
            <person name="Wang M."/>
            <person name="Zifcakova L."/>
            <person name="Wipf D."/>
            <person name="Zambonelli A."/>
            <person name="Paolocci F."/>
            <person name="Nowrousian M."/>
            <person name="Ottonello S."/>
            <person name="Baldrian P."/>
            <person name="Spatafora J.W."/>
            <person name="Henrissat B."/>
            <person name="Nagy L.G."/>
            <person name="Aury J.M."/>
            <person name="Wincker P."/>
            <person name="Grigoriev I.V."/>
            <person name="Bonfante P."/>
            <person name="Martin F.M."/>
        </authorList>
    </citation>
    <scope>NUCLEOTIDE SEQUENCE [LARGE SCALE GENOMIC DNA]</scope>
    <source>
        <strain evidence="7 8">ATCC MYA-4762</strain>
    </source>
</reference>
<feature type="region of interest" description="Disordered" evidence="5">
    <location>
        <begin position="602"/>
        <end position="626"/>
    </location>
</feature>
<dbReference type="InterPro" id="IPR001849">
    <property type="entry name" value="PH_domain"/>
</dbReference>
<dbReference type="InterPro" id="IPR006816">
    <property type="entry name" value="ELMO_dom"/>
</dbReference>
<dbReference type="STRING" id="1051890.A0A3N4LVV3"/>
<dbReference type="GO" id="GO:0007015">
    <property type="term" value="P:actin filament organization"/>
    <property type="evidence" value="ECO:0007669"/>
    <property type="project" value="TreeGrafter"/>
</dbReference>
<feature type="compositionally biased region" description="Low complexity" evidence="5">
    <location>
        <begin position="602"/>
        <end position="617"/>
    </location>
</feature>
<evidence type="ECO:0000256" key="4">
    <source>
        <dbReference type="ARBA" id="ARBA00024863"/>
    </source>
</evidence>
<dbReference type="PANTHER" id="PTHR12771:SF56">
    <property type="entry name" value="CED-12"/>
    <property type="match status" value="1"/>
</dbReference>
<evidence type="ECO:0000256" key="1">
    <source>
        <dbReference type="ARBA" id="ARBA00022703"/>
    </source>
</evidence>
<dbReference type="InterPro" id="IPR011993">
    <property type="entry name" value="PH-like_dom_sf"/>
</dbReference>
<organism evidence="7 8">
    <name type="scientific">Terfezia boudieri ATCC MYA-4762</name>
    <dbReference type="NCBI Taxonomy" id="1051890"/>
    <lineage>
        <taxon>Eukaryota</taxon>
        <taxon>Fungi</taxon>
        <taxon>Dikarya</taxon>
        <taxon>Ascomycota</taxon>
        <taxon>Pezizomycotina</taxon>
        <taxon>Pezizomycetes</taxon>
        <taxon>Pezizales</taxon>
        <taxon>Pezizaceae</taxon>
        <taxon>Terfezia</taxon>
    </lineage>
</organism>
<feature type="region of interest" description="Disordered" evidence="5">
    <location>
        <begin position="270"/>
        <end position="291"/>
    </location>
</feature>
<name>A0A3N4LVV3_9PEZI</name>
<dbReference type="OrthoDB" id="28413at2759"/>
<dbReference type="PANTHER" id="PTHR12771">
    <property type="entry name" value="ENGULFMENT AND CELL MOTILITY"/>
    <property type="match status" value="1"/>
</dbReference>